<feature type="transmembrane region" description="Helical" evidence="1">
    <location>
        <begin position="258"/>
        <end position="284"/>
    </location>
</feature>
<dbReference type="STRING" id="474950.SAMN05421771_2769"/>
<keyword evidence="1" id="KW-0812">Transmembrane</keyword>
<evidence type="ECO:0000256" key="1">
    <source>
        <dbReference type="SAM" id="Phobius"/>
    </source>
</evidence>
<feature type="transmembrane region" description="Helical" evidence="1">
    <location>
        <begin position="86"/>
        <end position="103"/>
    </location>
</feature>
<keyword evidence="3" id="KW-1185">Reference proteome</keyword>
<dbReference type="EMBL" id="FOZL01000001">
    <property type="protein sequence ID" value="SFS15727.1"/>
    <property type="molecule type" value="Genomic_DNA"/>
</dbReference>
<keyword evidence="1" id="KW-1133">Transmembrane helix</keyword>
<proteinExistence type="predicted"/>
<feature type="transmembrane region" description="Helical" evidence="1">
    <location>
        <begin position="123"/>
        <end position="148"/>
    </location>
</feature>
<accession>A0A1I6MJE3</accession>
<name>A0A1I6MJE3_9BACT</name>
<organism evidence="2 3">
    <name type="scientific">Granulicella pectinivorans</name>
    <dbReference type="NCBI Taxonomy" id="474950"/>
    <lineage>
        <taxon>Bacteria</taxon>
        <taxon>Pseudomonadati</taxon>
        <taxon>Acidobacteriota</taxon>
        <taxon>Terriglobia</taxon>
        <taxon>Terriglobales</taxon>
        <taxon>Acidobacteriaceae</taxon>
        <taxon>Granulicella</taxon>
    </lineage>
</organism>
<reference evidence="2 3" key="1">
    <citation type="submission" date="2016-10" db="EMBL/GenBank/DDBJ databases">
        <authorList>
            <person name="de Groot N.N."/>
        </authorList>
    </citation>
    <scope>NUCLEOTIDE SEQUENCE [LARGE SCALE GENOMIC DNA]</scope>
    <source>
        <strain evidence="2 3">DSM 21001</strain>
    </source>
</reference>
<feature type="transmembrane region" description="Helical" evidence="1">
    <location>
        <begin position="54"/>
        <end position="74"/>
    </location>
</feature>
<dbReference type="AlphaFoldDB" id="A0A1I6MJE3"/>
<dbReference type="Proteomes" id="UP000199024">
    <property type="component" value="Unassembled WGS sequence"/>
</dbReference>
<feature type="transmembrane region" description="Helical" evidence="1">
    <location>
        <begin position="218"/>
        <end position="237"/>
    </location>
</feature>
<feature type="transmembrane region" description="Helical" evidence="1">
    <location>
        <begin position="12"/>
        <end position="34"/>
    </location>
</feature>
<feature type="transmembrane region" description="Helical" evidence="1">
    <location>
        <begin position="160"/>
        <end position="181"/>
    </location>
</feature>
<keyword evidence="1" id="KW-0472">Membrane</keyword>
<evidence type="ECO:0000313" key="2">
    <source>
        <dbReference type="EMBL" id="SFS15727.1"/>
    </source>
</evidence>
<evidence type="ECO:0000313" key="3">
    <source>
        <dbReference type="Proteomes" id="UP000199024"/>
    </source>
</evidence>
<gene>
    <name evidence="2" type="ORF">SAMN05421771_2769</name>
</gene>
<dbReference type="OrthoDB" id="114919at2"/>
<sequence length="324" mass="36219">MRLRDQHVGNFLALVLSVIAATLAPLQTFIFVYAFVGPFHYLTEIAWLRKKEFYFGQGIVSPRLYVIIASLLCLAGSVDVLVHRGMTGYAVGLILVLSLSAQVKNPYVLLAAAVAGYAAKFFVHGWVIFVGAILPTIGHVYVFTVLFIISGLVRSKERPVLSWVNPVLLVAAPFFLIRTSWSYATPGQYWVTAEQGFSTLHGYLAGLLGGNLHPDSSILADPASAGVLRFLAFIYMYHYLNWFAKTELLRWHHVSRKTWALVLTVYAGSVACYLYSFILGFYIVNFLGLLHVLLELPLNWHTGHYLATAIPRLWRRPPEQQATA</sequence>
<protein>
    <submittedName>
        <fullName evidence="2">Uncharacterized protein</fullName>
    </submittedName>
</protein>